<evidence type="ECO:0000313" key="2">
    <source>
        <dbReference type="Proteomes" id="UP001222434"/>
    </source>
</evidence>
<accession>A0AAJ1MX03</accession>
<dbReference type="Proteomes" id="UP001222434">
    <property type="component" value="Unassembled WGS sequence"/>
</dbReference>
<dbReference type="RefSeq" id="WP_274711350.1">
    <property type="nucleotide sequence ID" value="NZ_JAILSO010000002.1"/>
</dbReference>
<gene>
    <name evidence="1" type="ORF">KKJ01_00760</name>
</gene>
<evidence type="ECO:0000313" key="1">
    <source>
        <dbReference type="EMBL" id="MDE1476814.1"/>
    </source>
</evidence>
<proteinExistence type="predicted"/>
<protein>
    <submittedName>
        <fullName evidence="1">Uncharacterized protein</fullName>
    </submittedName>
</protein>
<organism evidence="1 2">
    <name type="scientific">Xenorhabdus bovienii</name>
    <name type="common">Xenorhabdus nematophila subsp. bovienii</name>
    <dbReference type="NCBI Taxonomy" id="40576"/>
    <lineage>
        <taxon>Bacteria</taxon>
        <taxon>Pseudomonadati</taxon>
        <taxon>Pseudomonadota</taxon>
        <taxon>Gammaproteobacteria</taxon>
        <taxon>Enterobacterales</taxon>
        <taxon>Morganellaceae</taxon>
        <taxon>Xenorhabdus</taxon>
    </lineage>
</organism>
<reference evidence="1" key="2">
    <citation type="journal article" date="2022" name="J. Evol. Biol.">
        <title>Pre- and post-association barriers to host switching in sympatric mutualists.</title>
        <authorList>
            <person name="Dinges Z.M."/>
            <person name="Phillips R.K."/>
            <person name="Lively C.M."/>
            <person name="Bashey F."/>
        </authorList>
    </citation>
    <scope>NUCLEOTIDE SEQUENCE</scope>
    <source>
        <strain evidence="1">MC_266_E_2016</strain>
    </source>
</reference>
<name>A0AAJ1MX03_XENBV</name>
<dbReference type="EMBL" id="JAILSO010000002">
    <property type="protein sequence ID" value="MDE1476814.1"/>
    <property type="molecule type" value="Genomic_DNA"/>
</dbReference>
<comment type="caution">
    <text evidence="1">The sequence shown here is derived from an EMBL/GenBank/DDBJ whole genome shotgun (WGS) entry which is preliminary data.</text>
</comment>
<dbReference type="AlphaFoldDB" id="A0AAJ1MX03"/>
<reference evidence="1" key="1">
    <citation type="submission" date="2021-08" db="EMBL/GenBank/DDBJ databases">
        <authorList>
            <person name="Papudeshi B."/>
            <person name="Bashey-Visser F."/>
        </authorList>
    </citation>
    <scope>NUCLEOTIDE SEQUENCE</scope>
    <source>
        <strain evidence="1">MC_266_E_2016</strain>
    </source>
</reference>
<sequence length="45" mass="4901">MTIQYDQSHTKSYRIWAPKASDKSGYAPVMPSLNNQTTAAGGTLI</sequence>